<accession>A0A6A5QVQ5</accession>
<name>A0A6A5QVQ5_AMPQU</name>
<dbReference type="EMBL" id="ML979133">
    <property type="protein sequence ID" value="KAF1918978.1"/>
    <property type="molecule type" value="Genomic_DNA"/>
</dbReference>
<dbReference type="AlphaFoldDB" id="A0A6A5QVQ5"/>
<keyword evidence="3" id="KW-1185">Reference proteome</keyword>
<evidence type="ECO:0000256" key="1">
    <source>
        <dbReference type="SAM" id="SignalP"/>
    </source>
</evidence>
<protein>
    <submittedName>
        <fullName evidence="2">Uncharacterized protein</fullName>
    </submittedName>
</protein>
<evidence type="ECO:0000313" key="2">
    <source>
        <dbReference type="EMBL" id="KAF1918978.1"/>
    </source>
</evidence>
<sequence length="174" mass="18377">MHTAPFGCTAHLACLNVHMVRVCHAAGLVGSELTVGHGIGVGHAWIGGCVGREDCYQRPHGCHSRANVHPGCAHRDDCRKGGRSASPVEMAEACHIDMAQIPDAFLSRPHGERTAAALLPHWDPDKRGKHDGLAGIVSLRVQAGGCRRSSLGASTGRRCFGLTALKMGRVLPAQ</sequence>
<gene>
    <name evidence="2" type="ORF">BDU57DRAFT_125282</name>
</gene>
<evidence type="ECO:0000313" key="3">
    <source>
        <dbReference type="Proteomes" id="UP000800096"/>
    </source>
</evidence>
<feature type="chain" id="PRO_5025510025" evidence="1">
    <location>
        <begin position="26"/>
        <end position="174"/>
    </location>
</feature>
<proteinExistence type="predicted"/>
<reference evidence="2" key="1">
    <citation type="journal article" date="2020" name="Stud. Mycol.">
        <title>101 Dothideomycetes genomes: a test case for predicting lifestyles and emergence of pathogens.</title>
        <authorList>
            <person name="Haridas S."/>
            <person name="Albert R."/>
            <person name="Binder M."/>
            <person name="Bloem J."/>
            <person name="Labutti K."/>
            <person name="Salamov A."/>
            <person name="Andreopoulos B."/>
            <person name="Baker S."/>
            <person name="Barry K."/>
            <person name="Bills G."/>
            <person name="Bluhm B."/>
            <person name="Cannon C."/>
            <person name="Castanera R."/>
            <person name="Culley D."/>
            <person name="Daum C."/>
            <person name="Ezra D."/>
            <person name="Gonzalez J."/>
            <person name="Henrissat B."/>
            <person name="Kuo A."/>
            <person name="Liang C."/>
            <person name="Lipzen A."/>
            <person name="Lutzoni F."/>
            <person name="Magnuson J."/>
            <person name="Mondo S."/>
            <person name="Nolan M."/>
            <person name="Ohm R."/>
            <person name="Pangilinan J."/>
            <person name="Park H.-J."/>
            <person name="Ramirez L."/>
            <person name="Alfaro M."/>
            <person name="Sun H."/>
            <person name="Tritt A."/>
            <person name="Yoshinaga Y."/>
            <person name="Zwiers L.-H."/>
            <person name="Turgeon B."/>
            <person name="Goodwin S."/>
            <person name="Spatafora J."/>
            <person name="Crous P."/>
            <person name="Grigoriev I."/>
        </authorList>
    </citation>
    <scope>NUCLEOTIDE SEQUENCE</scope>
    <source>
        <strain evidence="2">HMLAC05119</strain>
    </source>
</reference>
<keyword evidence="1" id="KW-0732">Signal</keyword>
<feature type="signal peptide" evidence="1">
    <location>
        <begin position="1"/>
        <end position="25"/>
    </location>
</feature>
<dbReference type="Proteomes" id="UP000800096">
    <property type="component" value="Unassembled WGS sequence"/>
</dbReference>
<organism evidence="2 3">
    <name type="scientific">Ampelomyces quisqualis</name>
    <name type="common">Powdery mildew agent</name>
    <dbReference type="NCBI Taxonomy" id="50730"/>
    <lineage>
        <taxon>Eukaryota</taxon>
        <taxon>Fungi</taxon>
        <taxon>Dikarya</taxon>
        <taxon>Ascomycota</taxon>
        <taxon>Pezizomycotina</taxon>
        <taxon>Dothideomycetes</taxon>
        <taxon>Pleosporomycetidae</taxon>
        <taxon>Pleosporales</taxon>
        <taxon>Pleosporineae</taxon>
        <taxon>Phaeosphaeriaceae</taxon>
        <taxon>Ampelomyces</taxon>
    </lineage>
</organism>